<dbReference type="SMART" id="SM00646">
    <property type="entry name" value="Ami_3"/>
    <property type="match status" value="1"/>
</dbReference>
<protein>
    <recommendedName>
        <fullName evidence="2">N-acetylmuramoyl-L-alanine amidase</fullName>
        <ecNumber evidence="2">3.5.1.28</ecNumber>
    </recommendedName>
</protein>
<reference evidence="7 8" key="1">
    <citation type="submission" date="2017-06" db="EMBL/GenBank/DDBJ databases">
        <authorList>
            <person name="Kim H.J."/>
            <person name="Triplett B.A."/>
        </authorList>
    </citation>
    <scope>NUCLEOTIDE SEQUENCE [LARGE SCALE GENOMIC DNA]</scope>
    <source>
        <strain evidence="7 8">DSM 29339</strain>
    </source>
</reference>
<dbReference type="PANTHER" id="PTHR30404:SF0">
    <property type="entry name" value="N-ACETYLMURAMOYL-L-ALANINE AMIDASE AMIC"/>
    <property type="match status" value="1"/>
</dbReference>
<evidence type="ECO:0000256" key="2">
    <source>
        <dbReference type="ARBA" id="ARBA00011901"/>
    </source>
</evidence>
<dbReference type="GO" id="GO:0008745">
    <property type="term" value="F:N-acetylmuramoyl-L-alanine amidase activity"/>
    <property type="evidence" value="ECO:0007669"/>
    <property type="project" value="UniProtKB-EC"/>
</dbReference>
<dbReference type="Gene3D" id="3.40.630.40">
    <property type="entry name" value="Zn-dependent exopeptidases"/>
    <property type="match status" value="1"/>
</dbReference>
<dbReference type="AlphaFoldDB" id="A0A239GPE0"/>
<dbReference type="OrthoDB" id="9806267at2"/>
<dbReference type="PANTHER" id="PTHR30404">
    <property type="entry name" value="N-ACETYLMURAMOYL-L-ALANINE AMIDASE"/>
    <property type="match status" value="1"/>
</dbReference>
<comment type="catalytic activity">
    <reaction evidence="1">
        <text>Hydrolyzes the link between N-acetylmuramoyl residues and L-amino acid residues in certain cell-wall glycopeptides.</text>
        <dbReference type="EC" id="3.5.1.28"/>
    </reaction>
</comment>
<dbReference type="EMBL" id="FZOY01000003">
    <property type="protein sequence ID" value="SNS70648.1"/>
    <property type="molecule type" value="Genomic_DNA"/>
</dbReference>
<feature type="region of interest" description="Disordered" evidence="4">
    <location>
        <begin position="141"/>
        <end position="171"/>
    </location>
</feature>
<keyword evidence="3" id="KW-0378">Hydrolase</keyword>
<evidence type="ECO:0000259" key="6">
    <source>
        <dbReference type="SMART" id="SM00646"/>
    </source>
</evidence>
<evidence type="ECO:0000256" key="1">
    <source>
        <dbReference type="ARBA" id="ARBA00001561"/>
    </source>
</evidence>
<feature type="chain" id="PRO_5013031772" description="N-acetylmuramoyl-L-alanine amidase" evidence="5">
    <location>
        <begin position="22"/>
        <end position="406"/>
    </location>
</feature>
<evidence type="ECO:0000256" key="3">
    <source>
        <dbReference type="ARBA" id="ARBA00022801"/>
    </source>
</evidence>
<dbReference type="CDD" id="cd02696">
    <property type="entry name" value="MurNAc-LAA"/>
    <property type="match status" value="1"/>
</dbReference>
<evidence type="ECO:0000313" key="7">
    <source>
        <dbReference type="EMBL" id="SNS70648.1"/>
    </source>
</evidence>
<accession>A0A239GPE0</accession>
<dbReference type="SUPFAM" id="SSF53187">
    <property type="entry name" value="Zn-dependent exopeptidases"/>
    <property type="match status" value="1"/>
</dbReference>
<dbReference type="RefSeq" id="WP_089232649.1">
    <property type="nucleotide sequence ID" value="NZ_FZOY01000003.1"/>
</dbReference>
<proteinExistence type="predicted"/>
<name>A0A239GPE0_9RHOB</name>
<gene>
    <name evidence="7" type="ORF">SAMN05421757_10334</name>
</gene>
<dbReference type="Gene3D" id="2.60.40.3500">
    <property type="match status" value="1"/>
</dbReference>
<feature type="domain" description="MurNAc-LAA" evidence="6">
    <location>
        <begin position="236"/>
        <end position="391"/>
    </location>
</feature>
<dbReference type="InterPro" id="IPR050695">
    <property type="entry name" value="N-acetylmuramoyl_amidase_3"/>
</dbReference>
<sequence>MIRFFALLLAAMLLIPCTVSAQGLFALARLDPERSAIVDRSEGLELVLTISQPVPYRVQTLADPPRLVLDFREVDFDRLRPGDLGFSEAVQSVRHGTVQAGWSRLVLDLAGHFAVDSAGMETDAGDGSARIEVRLSRTDPTTFAARSGSDRSRAFPRETESNRPARRRLGDDGRLTVVIDPGHGGIDPGAVRDGVHEAELVLTFARDLREALLRAEGFEVAMTRETDEFVSLEARIDVARRAGGEVFLSLHADAVAEGIARGAQVYTLSEEASSRASAKLAEGHDRADLLAGVDLTDQDDEVARVLMSIARTETSPRTEALAEALVTGFRDAGVRLHKRPREHAGFSVLKSPDIPSALIELGFMSSPGELEKLQDPAWRRSAADAIVAGLTAWAEEDRARAALRRQ</sequence>
<evidence type="ECO:0000256" key="4">
    <source>
        <dbReference type="SAM" id="MobiDB-lite"/>
    </source>
</evidence>
<organism evidence="7 8">
    <name type="scientific">Tropicimonas sediminicola</name>
    <dbReference type="NCBI Taxonomy" id="1031541"/>
    <lineage>
        <taxon>Bacteria</taxon>
        <taxon>Pseudomonadati</taxon>
        <taxon>Pseudomonadota</taxon>
        <taxon>Alphaproteobacteria</taxon>
        <taxon>Rhodobacterales</taxon>
        <taxon>Roseobacteraceae</taxon>
        <taxon>Tropicimonas</taxon>
    </lineage>
</organism>
<dbReference type="Pfam" id="PF01520">
    <property type="entry name" value="Amidase_3"/>
    <property type="match status" value="1"/>
</dbReference>
<dbReference type="InterPro" id="IPR002508">
    <property type="entry name" value="MurNAc-LAA_cat"/>
</dbReference>
<dbReference type="GO" id="GO:0009253">
    <property type="term" value="P:peptidoglycan catabolic process"/>
    <property type="evidence" value="ECO:0007669"/>
    <property type="project" value="InterPro"/>
</dbReference>
<feature type="signal peptide" evidence="5">
    <location>
        <begin position="1"/>
        <end position="21"/>
    </location>
</feature>
<dbReference type="GO" id="GO:0030288">
    <property type="term" value="C:outer membrane-bounded periplasmic space"/>
    <property type="evidence" value="ECO:0007669"/>
    <property type="project" value="TreeGrafter"/>
</dbReference>
<keyword evidence="5" id="KW-0732">Signal</keyword>
<feature type="compositionally biased region" description="Basic and acidic residues" evidence="4">
    <location>
        <begin position="148"/>
        <end position="171"/>
    </location>
</feature>
<dbReference type="Proteomes" id="UP000198426">
    <property type="component" value="Unassembled WGS sequence"/>
</dbReference>
<evidence type="ECO:0000313" key="8">
    <source>
        <dbReference type="Proteomes" id="UP000198426"/>
    </source>
</evidence>
<keyword evidence="8" id="KW-1185">Reference proteome</keyword>
<dbReference type="EC" id="3.5.1.28" evidence="2"/>
<evidence type="ECO:0000256" key="5">
    <source>
        <dbReference type="SAM" id="SignalP"/>
    </source>
</evidence>
<dbReference type="InterPro" id="IPR021731">
    <property type="entry name" value="AMIN_dom"/>
</dbReference>
<dbReference type="Pfam" id="PF11741">
    <property type="entry name" value="AMIN"/>
    <property type="match status" value="1"/>
</dbReference>